<evidence type="ECO:0000256" key="1">
    <source>
        <dbReference type="ARBA" id="ARBA00023015"/>
    </source>
</evidence>
<protein>
    <submittedName>
        <fullName evidence="5">Transcriptional regulator GlxA family with amidase domain</fullName>
    </submittedName>
</protein>
<dbReference type="GO" id="GO:0003700">
    <property type="term" value="F:DNA-binding transcription factor activity"/>
    <property type="evidence" value="ECO:0007669"/>
    <property type="project" value="InterPro"/>
</dbReference>
<dbReference type="EMBL" id="JACHMY010000001">
    <property type="protein sequence ID" value="MBB5833339.1"/>
    <property type="molecule type" value="Genomic_DNA"/>
</dbReference>
<dbReference type="InterPro" id="IPR018062">
    <property type="entry name" value="HTH_AraC-typ_CS"/>
</dbReference>
<sequence>MADRHRVAIAVLGGTMALDLAVAVQAFGRRPTMFDRIRTEPESPYDVVLCGRTGVPTFGELLPMAELATADTVVIPGVDDPLAARDPETLEAIASAAGDGARLISLCAGAFVLGYAGVLDGHRVTTHWALADDFRAEFPRVELAEHELYVDDGQVLTSGGMLAAADLCLHVLRSDHGQSYANDMSRLLVSPPHRAGGQAQYTKIIEKPLTGGLAPVLAWMIEHLDEPLSLQYVADHAHMSTRTLARRFRAETGQSLLDWVVMRRVERARELLEESDLTVTQIAYAAGFGSTESLRRHFLLSSGTSPGAYRATFKLAAG</sequence>
<dbReference type="InterPro" id="IPR009057">
    <property type="entry name" value="Homeodomain-like_sf"/>
</dbReference>
<dbReference type="InterPro" id="IPR002818">
    <property type="entry name" value="DJ-1/PfpI"/>
</dbReference>
<dbReference type="PANTHER" id="PTHR43130:SF3">
    <property type="entry name" value="HTH-TYPE TRANSCRIPTIONAL REGULATOR RV1931C"/>
    <property type="match status" value="1"/>
</dbReference>
<reference evidence="5 6" key="1">
    <citation type="submission" date="2020-08" db="EMBL/GenBank/DDBJ databases">
        <title>Sequencing the genomes of 1000 actinobacteria strains.</title>
        <authorList>
            <person name="Klenk H.-P."/>
        </authorList>
    </citation>
    <scope>NUCLEOTIDE SEQUENCE [LARGE SCALE GENOMIC DNA]</scope>
    <source>
        <strain evidence="5 6">DSM 28967</strain>
    </source>
</reference>
<dbReference type="PANTHER" id="PTHR43130">
    <property type="entry name" value="ARAC-FAMILY TRANSCRIPTIONAL REGULATOR"/>
    <property type="match status" value="1"/>
</dbReference>
<dbReference type="SUPFAM" id="SSF52317">
    <property type="entry name" value="Class I glutamine amidotransferase-like"/>
    <property type="match status" value="1"/>
</dbReference>
<dbReference type="SMART" id="SM00342">
    <property type="entry name" value="HTH_ARAC"/>
    <property type="match status" value="1"/>
</dbReference>
<evidence type="ECO:0000256" key="2">
    <source>
        <dbReference type="ARBA" id="ARBA00023125"/>
    </source>
</evidence>
<feature type="domain" description="HTH araC/xylS-type" evidence="4">
    <location>
        <begin position="214"/>
        <end position="312"/>
    </location>
</feature>
<evidence type="ECO:0000256" key="3">
    <source>
        <dbReference type="ARBA" id="ARBA00023163"/>
    </source>
</evidence>
<dbReference type="Gene3D" id="1.10.10.60">
    <property type="entry name" value="Homeodomain-like"/>
    <property type="match status" value="1"/>
</dbReference>
<dbReference type="RefSeq" id="WP_202892818.1">
    <property type="nucleotide sequence ID" value="NZ_JACHMY010000001.1"/>
</dbReference>
<keyword evidence="3" id="KW-0804">Transcription</keyword>
<dbReference type="AlphaFoldDB" id="A0A7W9MRA2"/>
<keyword evidence="2" id="KW-0238">DNA-binding</keyword>
<evidence type="ECO:0000313" key="5">
    <source>
        <dbReference type="EMBL" id="MBB5833339.1"/>
    </source>
</evidence>
<gene>
    <name evidence="5" type="ORF">HDA39_000073</name>
</gene>
<dbReference type="Gene3D" id="3.40.50.880">
    <property type="match status" value="1"/>
</dbReference>
<name>A0A7W9MRA2_9ACTN</name>
<dbReference type="CDD" id="cd03137">
    <property type="entry name" value="GATase1_AraC_1"/>
    <property type="match status" value="1"/>
</dbReference>
<dbReference type="InterPro" id="IPR052158">
    <property type="entry name" value="INH-QAR"/>
</dbReference>
<evidence type="ECO:0000259" key="4">
    <source>
        <dbReference type="PROSITE" id="PS01124"/>
    </source>
</evidence>
<proteinExistence type="predicted"/>
<dbReference type="PROSITE" id="PS01124">
    <property type="entry name" value="HTH_ARAC_FAMILY_2"/>
    <property type="match status" value="1"/>
</dbReference>
<dbReference type="GO" id="GO:0043565">
    <property type="term" value="F:sequence-specific DNA binding"/>
    <property type="evidence" value="ECO:0007669"/>
    <property type="project" value="InterPro"/>
</dbReference>
<dbReference type="Proteomes" id="UP000549971">
    <property type="component" value="Unassembled WGS sequence"/>
</dbReference>
<dbReference type="PROSITE" id="PS00041">
    <property type="entry name" value="HTH_ARAC_FAMILY_1"/>
    <property type="match status" value="1"/>
</dbReference>
<dbReference type="InterPro" id="IPR018060">
    <property type="entry name" value="HTH_AraC"/>
</dbReference>
<keyword evidence="6" id="KW-1185">Reference proteome</keyword>
<organism evidence="5 6">
    <name type="scientific">Kribbella italica</name>
    <dbReference type="NCBI Taxonomy" id="1540520"/>
    <lineage>
        <taxon>Bacteria</taxon>
        <taxon>Bacillati</taxon>
        <taxon>Actinomycetota</taxon>
        <taxon>Actinomycetes</taxon>
        <taxon>Propionibacteriales</taxon>
        <taxon>Kribbellaceae</taxon>
        <taxon>Kribbella</taxon>
    </lineage>
</organism>
<dbReference type="InterPro" id="IPR029062">
    <property type="entry name" value="Class_I_gatase-like"/>
</dbReference>
<dbReference type="Pfam" id="PF12833">
    <property type="entry name" value="HTH_18"/>
    <property type="match status" value="1"/>
</dbReference>
<accession>A0A7W9MRA2</accession>
<dbReference type="SUPFAM" id="SSF46689">
    <property type="entry name" value="Homeodomain-like"/>
    <property type="match status" value="2"/>
</dbReference>
<comment type="caution">
    <text evidence="5">The sequence shown here is derived from an EMBL/GenBank/DDBJ whole genome shotgun (WGS) entry which is preliminary data.</text>
</comment>
<evidence type="ECO:0000313" key="6">
    <source>
        <dbReference type="Proteomes" id="UP000549971"/>
    </source>
</evidence>
<dbReference type="Pfam" id="PF01965">
    <property type="entry name" value="DJ-1_PfpI"/>
    <property type="match status" value="1"/>
</dbReference>
<keyword evidence="1" id="KW-0805">Transcription regulation</keyword>